<feature type="transmembrane region" description="Helical" evidence="1">
    <location>
        <begin position="145"/>
        <end position="166"/>
    </location>
</feature>
<evidence type="ECO:0000313" key="4">
    <source>
        <dbReference type="Proteomes" id="UP000479293"/>
    </source>
</evidence>
<protein>
    <submittedName>
        <fullName evidence="3">Phosphatase PAP2 family protein</fullName>
    </submittedName>
</protein>
<dbReference type="Proteomes" id="UP000479293">
    <property type="component" value="Unassembled WGS sequence"/>
</dbReference>
<dbReference type="SMART" id="SM00014">
    <property type="entry name" value="acidPPc"/>
    <property type="match status" value="1"/>
</dbReference>
<keyword evidence="1" id="KW-0472">Membrane</keyword>
<keyword evidence="1" id="KW-0812">Transmembrane</keyword>
<feature type="transmembrane region" description="Helical" evidence="1">
    <location>
        <begin position="178"/>
        <end position="199"/>
    </location>
</feature>
<accession>A0A7C9BJF7</accession>
<dbReference type="InterPro" id="IPR000326">
    <property type="entry name" value="PAP2/HPO"/>
</dbReference>
<dbReference type="EMBL" id="WHLY01000002">
    <property type="protein sequence ID" value="MPR35117.1"/>
    <property type="molecule type" value="Genomic_DNA"/>
</dbReference>
<name>A0A7C9BJF7_9BACT</name>
<feature type="transmembrane region" description="Helical" evidence="1">
    <location>
        <begin position="106"/>
        <end position="125"/>
    </location>
</feature>
<dbReference type="Gene3D" id="1.20.144.10">
    <property type="entry name" value="Phosphatidic acid phosphatase type 2/haloperoxidase"/>
    <property type="match status" value="2"/>
</dbReference>
<sequence length="234" mass="26517">MHTLMRIVRYLMNVLTYLDFQPSRKKALYLVLGLTALFLLLTAFVYLLPTTFIDIEFSEEVQEYNSPFLDAVMKGVSWFGTQTVAISLALATALVFLMLRYRWEALFLSLTLLSSVLNFGIKLLVNRPRPTDDLVRIVVKAQHNSFPSGHTVFYVTFFGFLIFLMYRLRQFPPAVRWGIGGVSLLLILAVPFSRVYLGAHWFSDVAAGFMLGLISLIGLILLYLPSTHSSPPHS</sequence>
<comment type="caution">
    <text evidence="3">The sequence shown here is derived from an EMBL/GenBank/DDBJ whole genome shotgun (WGS) entry which is preliminary data.</text>
</comment>
<proteinExistence type="predicted"/>
<dbReference type="CDD" id="cd03392">
    <property type="entry name" value="PAP2_like_2"/>
    <property type="match status" value="1"/>
</dbReference>
<dbReference type="SUPFAM" id="SSF48317">
    <property type="entry name" value="Acid phosphatase/Vanadium-dependent haloperoxidase"/>
    <property type="match status" value="1"/>
</dbReference>
<evidence type="ECO:0000259" key="2">
    <source>
        <dbReference type="SMART" id="SM00014"/>
    </source>
</evidence>
<feature type="transmembrane region" description="Helical" evidence="1">
    <location>
        <begin position="205"/>
        <end position="224"/>
    </location>
</feature>
<evidence type="ECO:0000313" key="3">
    <source>
        <dbReference type="EMBL" id="MPR35117.1"/>
    </source>
</evidence>
<feature type="transmembrane region" description="Helical" evidence="1">
    <location>
        <begin position="76"/>
        <end position="99"/>
    </location>
</feature>
<dbReference type="PANTHER" id="PTHR14969:SF13">
    <property type="entry name" value="AT30094P"/>
    <property type="match status" value="1"/>
</dbReference>
<keyword evidence="1" id="KW-1133">Transmembrane helix</keyword>
<feature type="transmembrane region" description="Helical" evidence="1">
    <location>
        <begin position="27"/>
        <end position="48"/>
    </location>
</feature>
<keyword evidence="4" id="KW-1185">Reference proteome</keyword>
<evidence type="ECO:0000256" key="1">
    <source>
        <dbReference type="SAM" id="Phobius"/>
    </source>
</evidence>
<dbReference type="RefSeq" id="WP_152761891.1">
    <property type="nucleotide sequence ID" value="NZ_WHLY01000002.1"/>
</dbReference>
<dbReference type="InterPro" id="IPR036938">
    <property type="entry name" value="PAP2/HPO_sf"/>
</dbReference>
<gene>
    <name evidence="3" type="ORF">GBK04_17625</name>
</gene>
<dbReference type="Pfam" id="PF01569">
    <property type="entry name" value="PAP2"/>
    <property type="match status" value="1"/>
</dbReference>
<feature type="domain" description="Phosphatidic acid phosphatase type 2/haloperoxidase" evidence="2">
    <location>
        <begin position="104"/>
        <end position="220"/>
    </location>
</feature>
<organism evidence="3 4">
    <name type="scientific">Salmonirosea aquatica</name>
    <dbReference type="NCBI Taxonomy" id="2654236"/>
    <lineage>
        <taxon>Bacteria</taxon>
        <taxon>Pseudomonadati</taxon>
        <taxon>Bacteroidota</taxon>
        <taxon>Cytophagia</taxon>
        <taxon>Cytophagales</taxon>
        <taxon>Spirosomataceae</taxon>
        <taxon>Salmonirosea</taxon>
    </lineage>
</organism>
<dbReference type="AlphaFoldDB" id="A0A7C9BJF7"/>
<dbReference type="PANTHER" id="PTHR14969">
    <property type="entry name" value="SPHINGOSINE-1-PHOSPHATE PHOSPHOHYDROLASE"/>
    <property type="match status" value="1"/>
</dbReference>
<reference evidence="3 4" key="1">
    <citation type="submission" date="2019-10" db="EMBL/GenBank/DDBJ databases">
        <title>Draft Genome Sequence of Cytophagaceae sp. SJW1-29.</title>
        <authorList>
            <person name="Choi A."/>
        </authorList>
    </citation>
    <scope>NUCLEOTIDE SEQUENCE [LARGE SCALE GENOMIC DNA]</scope>
    <source>
        <strain evidence="3 4">SJW1-29</strain>
    </source>
</reference>